<evidence type="ECO:0000313" key="2">
    <source>
        <dbReference type="Proteomes" id="UP000766904"/>
    </source>
</evidence>
<dbReference type="OrthoDB" id="204566at2157"/>
<dbReference type="PROSITE" id="PS51318">
    <property type="entry name" value="TAT"/>
    <property type="match status" value="1"/>
</dbReference>
<name>A0A8J8TU77_9EURY</name>
<keyword evidence="2" id="KW-1185">Reference proteome</keyword>
<proteinExistence type="predicted"/>
<sequence>MPSGYSRRQLVGTALGGAGAVLAGGYTWNQYATRRHLRFRPLEAVNESADAITLEITVEREGFESPRTVLLEPVGNEGDDDRSRLPGRWTKHADEWTIRAEHGEQRLELEAAVITDRLEGAGWGPDCAHVTIVVTATGDLESRIAPSETC</sequence>
<dbReference type="Proteomes" id="UP000766904">
    <property type="component" value="Unassembled WGS sequence"/>
</dbReference>
<evidence type="ECO:0000313" key="1">
    <source>
        <dbReference type="EMBL" id="TYL40552.1"/>
    </source>
</evidence>
<dbReference type="RefSeq" id="WP_148856359.1">
    <property type="nucleotide sequence ID" value="NZ_PHNJ01000001.1"/>
</dbReference>
<reference evidence="1" key="1">
    <citation type="submission" date="2017-11" db="EMBL/GenBank/DDBJ databases">
        <authorList>
            <person name="Kajale S.C."/>
            <person name="Sharma A."/>
        </authorList>
    </citation>
    <scope>NUCLEOTIDE SEQUENCE</scope>
    <source>
        <strain evidence="1">LS1_42</strain>
    </source>
</reference>
<dbReference type="InterPro" id="IPR006311">
    <property type="entry name" value="TAT_signal"/>
</dbReference>
<comment type="caution">
    <text evidence="1">The sequence shown here is derived from an EMBL/GenBank/DDBJ whole genome shotgun (WGS) entry which is preliminary data.</text>
</comment>
<dbReference type="EMBL" id="PHNJ01000001">
    <property type="protein sequence ID" value="TYL40552.1"/>
    <property type="molecule type" value="Genomic_DNA"/>
</dbReference>
<organism evidence="1 2">
    <name type="scientific">Natronococcus pandeyae</name>
    <dbReference type="NCBI Taxonomy" id="2055836"/>
    <lineage>
        <taxon>Archaea</taxon>
        <taxon>Methanobacteriati</taxon>
        <taxon>Methanobacteriota</taxon>
        <taxon>Stenosarchaea group</taxon>
        <taxon>Halobacteria</taxon>
        <taxon>Halobacteriales</taxon>
        <taxon>Natrialbaceae</taxon>
        <taxon>Natronococcus</taxon>
    </lineage>
</organism>
<dbReference type="AlphaFoldDB" id="A0A8J8TU77"/>
<accession>A0A8J8TU77</accession>
<gene>
    <name evidence="1" type="ORF">CV102_03000</name>
</gene>
<protein>
    <submittedName>
        <fullName evidence="1">Uncharacterized protein</fullName>
    </submittedName>
</protein>